<feature type="region of interest" description="Disordered" evidence="1">
    <location>
        <begin position="83"/>
        <end position="104"/>
    </location>
</feature>
<organism evidence="2 3">
    <name type="scientific">Enterobacter roggenkampii</name>
    <dbReference type="NCBI Taxonomy" id="1812935"/>
    <lineage>
        <taxon>Bacteria</taxon>
        <taxon>Pseudomonadati</taxon>
        <taxon>Pseudomonadota</taxon>
        <taxon>Gammaproteobacteria</taxon>
        <taxon>Enterobacterales</taxon>
        <taxon>Enterobacteriaceae</taxon>
        <taxon>Enterobacter</taxon>
        <taxon>Enterobacter cloacae complex</taxon>
    </lineage>
</organism>
<evidence type="ECO:0000313" key="3">
    <source>
        <dbReference type="Proteomes" id="UP000077278"/>
    </source>
</evidence>
<sequence length="131" mass="14315">MLRHLAREERRHLRGARVVNQRINGGIAAQFLFHRADPGFIAEIGHQYSDGHAVARAQVGGEGFQPILAAGDQDQVGTARGKAIGIDGTDPGRGTRDQGGGDLRSHNALPQAKWVIWFQYETELTLCHLVL</sequence>
<name>A0ABD7KJU1_9ENTR</name>
<reference evidence="2 3" key="1">
    <citation type="submission" date="2016-03" db="EMBL/GenBank/DDBJ databases">
        <authorList>
            <consortium name="Pathogen Informatics"/>
        </authorList>
    </citation>
    <scope>NUCLEOTIDE SEQUENCE [LARGE SCALE GENOMIC DNA]</scope>
    <source>
        <strain evidence="3">e264</strain>
    </source>
</reference>
<evidence type="ECO:0000313" key="2">
    <source>
        <dbReference type="EMBL" id="SAC67702.1"/>
    </source>
</evidence>
<dbReference type="AlphaFoldDB" id="A0ABD7KJU1"/>
<proteinExistence type="predicted"/>
<comment type="caution">
    <text evidence="2">The sequence shown here is derived from an EMBL/GenBank/DDBJ whole genome shotgun (WGS) entry which is preliminary data.</text>
</comment>
<dbReference type="Proteomes" id="UP000077278">
    <property type="component" value="Unassembled WGS sequence"/>
</dbReference>
<accession>A0ABD7KJU1</accession>
<dbReference type="EMBL" id="FKDD01000014">
    <property type="protein sequence ID" value="SAC67702.1"/>
    <property type="molecule type" value="Genomic_DNA"/>
</dbReference>
<evidence type="ECO:0000256" key="1">
    <source>
        <dbReference type="SAM" id="MobiDB-lite"/>
    </source>
</evidence>
<protein>
    <submittedName>
        <fullName evidence="2">Uncharacterized protein</fullName>
    </submittedName>
</protein>
<gene>
    <name evidence="2" type="ORF">SAMEA2273136_03115</name>
</gene>